<sequence>MLPPPAEVLVMEEEVEADGAAQVAQVADRAPGATTVVATALLTPSLPGLGNHVAQAMLLVDPKRIDQGGPRAGAGPYEDHGPYGGPASPTRGRAGGHWESVSRQAAEEMIDYATDLGYQAMQVHVVAANPKLVSLWRSLAFRQVGTLPAAYRHPWLGNVDLYVMYRFLPPRER</sequence>
<accession>Q0RTP8</accession>
<organism evidence="2 3">
    <name type="scientific">Frankia alni (strain DSM 45986 / CECT 9034 / ACN14a)</name>
    <dbReference type="NCBI Taxonomy" id="326424"/>
    <lineage>
        <taxon>Bacteria</taxon>
        <taxon>Bacillati</taxon>
        <taxon>Actinomycetota</taxon>
        <taxon>Actinomycetes</taxon>
        <taxon>Frankiales</taxon>
        <taxon>Frankiaceae</taxon>
        <taxon>Frankia</taxon>
    </lineage>
</organism>
<proteinExistence type="predicted"/>
<name>Q0RTP8_FRAAA</name>
<dbReference type="GO" id="GO:0016740">
    <property type="term" value="F:transferase activity"/>
    <property type="evidence" value="ECO:0007669"/>
    <property type="project" value="UniProtKB-KW"/>
</dbReference>
<dbReference type="Proteomes" id="UP000000657">
    <property type="component" value="Chromosome"/>
</dbReference>
<dbReference type="eggNOG" id="COG1247">
    <property type="taxonomic scope" value="Bacteria"/>
</dbReference>
<dbReference type="EMBL" id="CT573213">
    <property type="protein sequence ID" value="CAJ59050.1"/>
    <property type="molecule type" value="Genomic_DNA"/>
</dbReference>
<dbReference type="SUPFAM" id="SSF55729">
    <property type="entry name" value="Acyl-CoA N-acyltransferases (Nat)"/>
    <property type="match status" value="1"/>
</dbReference>
<keyword evidence="3" id="KW-1185">Reference proteome</keyword>
<reference evidence="2 3" key="1">
    <citation type="journal article" date="2007" name="Genome Res.">
        <title>Genome characteristics of facultatively symbiotic Frankia sp. strains reflect host range and host plant biogeography.</title>
        <authorList>
            <person name="Normand P."/>
            <person name="Lapierre P."/>
            <person name="Tisa L.S."/>
            <person name="Gogarten J.P."/>
            <person name="Alloisio N."/>
            <person name="Bagnarol E."/>
            <person name="Bassi C.A."/>
            <person name="Berry A.M."/>
            <person name="Bickhart D.M."/>
            <person name="Choisne N."/>
            <person name="Couloux A."/>
            <person name="Cournoyer B."/>
            <person name="Cruveiller S."/>
            <person name="Daubin V."/>
            <person name="Demange N."/>
            <person name="Francino M.P."/>
            <person name="Goltsman E."/>
            <person name="Huang Y."/>
            <person name="Kopp O.R."/>
            <person name="Labarre L."/>
            <person name="Lapidus A."/>
            <person name="Lavire C."/>
            <person name="Marechal J."/>
            <person name="Martinez M."/>
            <person name="Mastronunzio J.E."/>
            <person name="Mullin B.C."/>
            <person name="Niemann J."/>
            <person name="Pujic P."/>
            <person name="Rawnsley T."/>
            <person name="Rouy Z."/>
            <person name="Schenowitz C."/>
            <person name="Sellstedt A."/>
            <person name="Tavares F."/>
            <person name="Tomkins J.P."/>
            <person name="Vallenet D."/>
            <person name="Valverde C."/>
            <person name="Wall L.G."/>
            <person name="Wang Y."/>
            <person name="Medigue C."/>
            <person name="Benson D.R."/>
        </authorList>
    </citation>
    <scope>NUCLEOTIDE SEQUENCE [LARGE SCALE GENOMIC DNA]</scope>
    <source>
        <strain evidence="3">DSM 45986 / CECT 9034 / ACN14a</strain>
    </source>
</reference>
<dbReference type="AlphaFoldDB" id="Q0RTP8"/>
<dbReference type="HOGENOM" id="CLU_013985_42_3_11"/>
<dbReference type="STRING" id="326424.FRAAL0374"/>
<feature type="region of interest" description="Disordered" evidence="1">
    <location>
        <begin position="64"/>
        <end position="96"/>
    </location>
</feature>
<dbReference type="KEGG" id="fal:FRAAL0374"/>
<dbReference type="InterPro" id="IPR016181">
    <property type="entry name" value="Acyl_CoA_acyltransferase"/>
</dbReference>
<evidence type="ECO:0000313" key="2">
    <source>
        <dbReference type="EMBL" id="CAJ59050.1"/>
    </source>
</evidence>
<protein>
    <submittedName>
        <fullName evidence="2">Acetyltransferase</fullName>
    </submittedName>
</protein>
<gene>
    <name evidence="2" type="ordered locus">FRAAL0374</name>
</gene>
<evidence type="ECO:0000256" key="1">
    <source>
        <dbReference type="SAM" id="MobiDB-lite"/>
    </source>
</evidence>
<evidence type="ECO:0000313" key="3">
    <source>
        <dbReference type="Proteomes" id="UP000000657"/>
    </source>
</evidence>
<dbReference type="Gene3D" id="3.40.630.30">
    <property type="match status" value="1"/>
</dbReference>